<dbReference type="SMART" id="SM00635">
    <property type="entry name" value="BID_2"/>
    <property type="match status" value="1"/>
</dbReference>
<dbReference type="Gene3D" id="2.60.40.1080">
    <property type="match status" value="1"/>
</dbReference>
<keyword evidence="3" id="KW-1185">Reference proteome</keyword>
<dbReference type="PANTHER" id="PTHR40446">
    <property type="entry name" value="N-ACETYLGLUCOSAMINE-1-PHOSPHODIESTER ALPHA-N-ACETYLGLUCOSAMINIDASE"/>
    <property type="match status" value="1"/>
</dbReference>
<organism evidence="2 3">
    <name type="scientific">Paenibacillus lacisoli</name>
    <dbReference type="NCBI Taxonomy" id="3064525"/>
    <lineage>
        <taxon>Bacteria</taxon>
        <taxon>Bacillati</taxon>
        <taxon>Bacillota</taxon>
        <taxon>Bacilli</taxon>
        <taxon>Bacillales</taxon>
        <taxon>Paenibacillaceae</taxon>
        <taxon>Paenibacillus</taxon>
    </lineage>
</organism>
<dbReference type="Gene3D" id="2.60.120.430">
    <property type="entry name" value="Galactose-binding lectin"/>
    <property type="match status" value="1"/>
</dbReference>
<dbReference type="PANTHER" id="PTHR40446:SF2">
    <property type="entry name" value="N-ACETYLGLUCOSAMINE-1-PHOSPHODIESTER ALPHA-N-ACETYLGLUCOSAMINIDASE"/>
    <property type="match status" value="1"/>
</dbReference>
<dbReference type="SUPFAM" id="SSF55383">
    <property type="entry name" value="Copper amine oxidase, domain N"/>
    <property type="match status" value="1"/>
</dbReference>
<dbReference type="Pfam" id="PF09992">
    <property type="entry name" value="NAGPA"/>
    <property type="match status" value="1"/>
</dbReference>
<dbReference type="Proteomes" id="UP001240171">
    <property type="component" value="Unassembled WGS sequence"/>
</dbReference>
<evidence type="ECO:0000259" key="1">
    <source>
        <dbReference type="SMART" id="SM00635"/>
    </source>
</evidence>
<dbReference type="RefSeq" id="WP_305023731.1">
    <property type="nucleotide sequence ID" value="NZ_JAUQTB010000003.1"/>
</dbReference>
<feature type="domain" description="BIG2" evidence="1">
    <location>
        <begin position="435"/>
        <end position="515"/>
    </location>
</feature>
<dbReference type="Gene3D" id="3.30.457.10">
    <property type="entry name" value="Copper amine oxidase-like, N-terminal domain"/>
    <property type="match status" value="1"/>
</dbReference>
<dbReference type="InterPro" id="IPR012854">
    <property type="entry name" value="Cu_amine_oxidase-like_N"/>
</dbReference>
<evidence type="ECO:0000313" key="3">
    <source>
        <dbReference type="Proteomes" id="UP001240171"/>
    </source>
</evidence>
<name>A0ABT9CCE5_9BACL</name>
<dbReference type="InterPro" id="IPR018711">
    <property type="entry name" value="NAGPA"/>
</dbReference>
<evidence type="ECO:0000313" key="2">
    <source>
        <dbReference type="EMBL" id="MDO7906550.1"/>
    </source>
</evidence>
<dbReference type="EMBL" id="JAUQTB010000003">
    <property type="protein sequence ID" value="MDO7906550.1"/>
    <property type="molecule type" value="Genomic_DNA"/>
</dbReference>
<sequence>MNGHEGKTTSGAWKRSKTWVAVSLAGVLLAGPAIGVGPVWQGTPLGISTAEAAALGTVKLGEEVLTSGAVLMKYKYTTTRSGKTATALADVIRVDLTNPYVKLDVMTGKNGQFTTKQSTGGMALETGAVAGVNGDYFNTSADGAPIGGQVSDGELMSTPSDIKGMYAFAVTKSGKPMIEQFTFEGNVTAADGATFPIEGMNKASYTPESGDSNYSHVNKMYIYTSAWKSLDRPKNSATTPTEVLVQNGVVKQIAKNSTISSAIPEDGYILRTHGTAATFVNTHLKVGDTIKADYQLRVMSTQQAVDPADLQMMIGGHTILVDNGKKSAYSRDVSSIGGYRARTALGYSSDNKYAYVIAAQKNEDSSGMSLGELQNFMVSIGVWKGLNLDGGGSTTMVTRPLGEQQAQLTFDTEYGTQQRSIVNGLGIYTEAPKGTLKGFTVSGSKTLLIGQQGSYALKGYDTYYNPYDISGANVSWTSSNSGIIAVSNGKITGVKPGTATLTASSGSARSSIKVEVLGASQLSSLTAGSGTGALTAGASLNIPVTAKTKSGQTIALPADSLKWQFIGLSGTVQGNTLTINSVNPSAQVGYAIGCYDGFSTVVVLSKGGQTQWENFENVGYPISFTTNAAGVTGSAVVKKGSGDHAASNVLELQYNMTAGSGKMYAYAQLNGTTGKAVSAPAAAMSLDVMGDKSLNWLRAEFTDAAGKTVYVDLAKVIDWTGWKTLNIDLSGSGLTYPAKLKRMYVVNVEEGQDERAKSGTVAFDNISFNMPSLSSDAGLPTGTALMAIGQKSMVMNGQKSPVDVAPIIRNNSTYVPIKYILDAFGGQASWDAANQRVSVWRGSKMLDLTVGQKELIMNGKRISTEVSPIIVNGRTLVPLRLVSEQLGFTVKWEQKTKTVTIQS</sequence>
<accession>A0ABT9CCE5</accession>
<dbReference type="InterPro" id="IPR003343">
    <property type="entry name" value="Big_2"/>
</dbReference>
<reference evidence="2 3" key="1">
    <citation type="submission" date="2023-07" db="EMBL/GenBank/DDBJ databases">
        <title>Paenibacillus sp. JX-17 nov. isolated from soil.</title>
        <authorList>
            <person name="Wan Y."/>
            <person name="Liu B."/>
        </authorList>
    </citation>
    <scope>NUCLEOTIDE SEQUENCE [LARGE SCALE GENOMIC DNA]</scope>
    <source>
        <strain evidence="2 3">JX-17</strain>
    </source>
</reference>
<dbReference type="Pfam" id="PF07833">
    <property type="entry name" value="Cu_amine_oxidN1"/>
    <property type="match status" value="1"/>
</dbReference>
<protein>
    <submittedName>
        <fullName evidence="2">Stalk domain-containing protein</fullName>
    </submittedName>
</protein>
<gene>
    <name evidence="2" type="ORF">Q5741_08970</name>
</gene>
<dbReference type="InterPro" id="IPR008964">
    <property type="entry name" value="Invasin/intimin_cell_adhesion"/>
</dbReference>
<proteinExistence type="predicted"/>
<dbReference type="SUPFAM" id="SSF49373">
    <property type="entry name" value="Invasin/intimin cell-adhesion fragments"/>
    <property type="match status" value="1"/>
</dbReference>
<dbReference type="InterPro" id="IPR036582">
    <property type="entry name" value="Mao_N_sf"/>
</dbReference>
<comment type="caution">
    <text evidence="2">The sequence shown here is derived from an EMBL/GenBank/DDBJ whole genome shotgun (WGS) entry which is preliminary data.</text>
</comment>